<proteinExistence type="predicted"/>
<evidence type="ECO:0000313" key="1">
    <source>
        <dbReference type="EMBL" id="KIK42883.1"/>
    </source>
</evidence>
<name>A0A0D0BI95_9AGAM</name>
<organism evidence="1 2">
    <name type="scientific">Suillus luteus UH-Slu-Lm8-n1</name>
    <dbReference type="NCBI Taxonomy" id="930992"/>
    <lineage>
        <taxon>Eukaryota</taxon>
        <taxon>Fungi</taxon>
        <taxon>Dikarya</taxon>
        <taxon>Basidiomycota</taxon>
        <taxon>Agaricomycotina</taxon>
        <taxon>Agaricomycetes</taxon>
        <taxon>Agaricomycetidae</taxon>
        <taxon>Boletales</taxon>
        <taxon>Suillineae</taxon>
        <taxon>Suillaceae</taxon>
        <taxon>Suillus</taxon>
    </lineage>
</organism>
<reference evidence="2" key="2">
    <citation type="submission" date="2015-01" db="EMBL/GenBank/DDBJ databases">
        <title>Evolutionary Origins and Diversification of the Mycorrhizal Mutualists.</title>
        <authorList>
            <consortium name="DOE Joint Genome Institute"/>
            <consortium name="Mycorrhizal Genomics Consortium"/>
            <person name="Kohler A."/>
            <person name="Kuo A."/>
            <person name="Nagy L.G."/>
            <person name="Floudas D."/>
            <person name="Copeland A."/>
            <person name="Barry K.W."/>
            <person name="Cichocki N."/>
            <person name="Veneault-Fourrey C."/>
            <person name="LaButti K."/>
            <person name="Lindquist E.A."/>
            <person name="Lipzen A."/>
            <person name="Lundell T."/>
            <person name="Morin E."/>
            <person name="Murat C."/>
            <person name="Riley R."/>
            <person name="Ohm R."/>
            <person name="Sun H."/>
            <person name="Tunlid A."/>
            <person name="Henrissat B."/>
            <person name="Grigoriev I.V."/>
            <person name="Hibbett D.S."/>
            <person name="Martin F."/>
        </authorList>
    </citation>
    <scope>NUCLEOTIDE SEQUENCE [LARGE SCALE GENOMIC DNA]</scope>
    <source>
        <strain evidence="2">UH-Slu-Lm8-n1</strain>
    </source>
</reference>
<reference evidence="1 2" key="1">
    <citation type="submission" date="2014-04" db="EMBL/GenBank/DDBJ databases">
        <authorList>
            <consortium name="DOE Joint Genome Institute"/>
            <person name="Kuo A."/>
            <person name="Ruytinx J."/>
            <person name="Rineau F."/>
            <person name="Colpaert J."/>
            <person name="Kohler A."/>
            <person name="Nagy L.G."/>
            <person name="Floudas D."/>
            <person name="Copeland A."/>
            <person name="Barry K.W."/>
            <person name="Cichocki N."/>
            <person name="Veneault-Fourrey C."/>
            <person name="LaButti K."/>
            <person name="Lindquist E.A."/>
            <person name="Lipzen A."/>
            <person name="Lundell T."/>
            <person name="Morin E."/>
            <person name="Murat C."/>
            <person name="Sun H."/>
            <person name="Tunlid A."/>
            <person name="Henrissat B."/>
            <person name="Grigoriev I.V."/>
            <person name="Hibbett D.S."/>
            <person name="Martin F."/>
            <person name="Nordberg H.P."/>
            <person name="Cantor M.N."/>
            <person name="Hua S.X."/>
        </authorList>
    </citation>
    <scope>NUCLEOTIDE SEQUENCE [LARGE SCALE GENOMIC DNA]</scope>
    <source>
        <strain evidence="1 2">UH-Slu-Lm8-n1</strain>
    </source>
</reference>
<dbReference type="HOGENOM" id="CLU_2559858_0_0_1"/>
<evidence type="ECO:0000313" key="2">
    <source>
        <dbReference type="Proteomes" id="UP000054485"/>
    </source>
</evidence>
<protein>
    <submittedName>
        <fullName evidence="1">Uncharacterized protein</fullName>
    </submittedName>
</protein>
<dbReference type="InParanoid" id="A0A0D0BI95"/>
<accession>A0A0D0BI95</accession>
<dbReference type="AlphaFoldDB" id="A0A0D0BI95"/>
<gene>
    <name evidence="1" type="ORF">CY34DRAFT_749595</name>
</gene>
<sequence length="82" mass="9551">MLRSLGLFKMLRIIYQIGLDVVPCWLLFTRKNTKVDGILFYMMSKSLSVLPSNLPDSWASPGSCFIQLTCEQWRNWNVYVCN</sequence>
<keyword evidence="2" id="KW-1185">Reference proteome</keyword>
<dbReference type="EMBL" id="KN835227">
    <property type="protein sequence ID" value="KIK42883.1"/>
    <property type="molecule type" value="Genomic_DNA"/>
</dbReference>
<dbReference type="Proteomes" id="UP000054485">
    <property type="component" value="Unassembled WGS sequence"/>
</dbReference>